<dbReference type="OrthoDB" id="20681at2759"/>
<dbReference type="PANTHER" id="PTHR21192">
    <property type="entry name" value="NUCLEAR PROTEIN E3-3"/>
    <property type="match status" value="1"/>
</dbReference>
<evidence type="ECO:0008006" key="3">
    <source>
        <dbReference type="Google" id="ProtNLM"/>
    </source>
</evidence>
<protein>
    <recommendedName>
        <fullName evidence="3">NADH dehydrogenase [ubiquinone] 1 alpha subcomplex assembly factor 3</fullName>
    </recommendedName>
</protein>
<dbReference type="EMBL" id="KV454475">
    <property type="protein sequence ID" value="ODV64451.1"/>
    <property type="molecule type" value="Genomic_DNA"/>
</dbReference>
<dbReference type="SUPFAM" id="SSF64076">
    <property type="entry name" value="MTH938-like"/>
    <property type="match status" value="1"/>
</dbReference>
<organism evidence="1 2">
    <name type="scientific">Ascoidea rubescens DSM 1968</name>
    <dbReference type="NCBI Taxonomy" id="1344418"/>
    <lineage>
        <taxon>Eukaryota</taxon>
        <taxon>Fungi</taxon>
        <taxon>Dikarya</taxon>
        <taxon>Ascomycota</taxon>
        <taxon>Saccharomycotina</taxon>
        <taxon>Saccharomycetes</taxon>
        <taxon>Ascoideaceae</taxon>
        <taxon>Ascoidea</taxon>
    </lineage>
</organism>
<accession>A0A1D2VS73</accession>
<evidence type="ECO:0000313" key="1">
    <source>
        <dbReference type="EMBL" id="ODV64451.1"/>
    </source>
</evidence>
<dbReference type="GeneID" id="30963435"/>
<dbReference type="AlphaFoldDB" id="A0A1D2VS73"/>
<feature type="non-terminal residue" evidence="1">
    <location>
        <position position="158"/>
    </location>
</feature>
<reference evidence="2" key="1">
    <citation type="submission" date="2016-05" db="EMBL/GenBank/DDBJ databases">
        <title>Comparative genomics of biotechnologically important yeasts.</title>
        <authorList>
            <consortium name="DOE Joint Genome Institute"/>
            <person name="Riley R."/>
            <person name="Haridas S."/>
            <person name="Wolfe K.H."/>
            <person name="Lopes M.R."/>
            <person name="Hittinger C.T."/>
            <person name="Goker M."/>
            <person name="Salamov A."/>
            <person name="Wisecaver J."/>
            <person name="Long T.M."/>
            <person name="Aerts A.L."/>
            <person name="Barry K."/>
            <person name="Choi C."/>
            <person name="Clum A."/>
            <person name="Coughlan A.Y."/>
            <person name="Deshpande S."/>
            <person name="Douglass A.P."/>
            <person name="Hanson S.J."/>
            <person name="Klenk H.-P."/>
            <person name="Labutti K."/>
            <person name="Lapidus A."/>
            <person name="Lindquist E."/>
            <person name="Lipzen A."/>
            <person name="Meier-Kolthoff J.P."/>
            <person name="Ohm R.A."/>
            <person name="Otillar R.P."/>
            <person name="Pangilinan J."/>
            <person name="Peng Y."/>
            <person name="Rokas A."/>
            <person name="Rosa C.A."/>
            <person name="Scheuner C."/>
            <person name="Sibirny A.A."/>
            <person name="Slot J.C."/>
            <person name="Stielow J.B."/>
            <person name="Sun H."/>
            <person name="Kurtzman C.P."/>
            <person name="Blackwell M."/>
            <person name="Grigoriev I.V."/>
            <person name="Jeffries T.W."/>
        </authorList>
    </citation>
    <scope>NUCLEOTIDE SEQUENCE [LARGE SCALE GENOMIC DNA]</scope>
    <source>
        <strain evidence="2">DSM 1968</strain>
    </source>
</reference>
<dbReference type="InParanoid" id="A0A1D2VS73"/>
<proteinExistence type="predicted"/>
<dbReference type="Pfam" id="PF04430">
    <property type="entry name" value="DUF498"/>
    <property type="match status" value="1"/>
</dbReference>
<dbReference type="GO" id="GO:0005743">
    <property type="term" value="C:mitochondrial inner membrane"/>
    <property type="evidence" value="ECO:0007669"/>
    <property type="project" value="TreeGrafter"/>
</dbReference>
<dbReference type="GO" id="GO:0032981">
    <property type="term" value="P:mitochondrial respiratory chain complex I assembly"/>
    <property type="evidence" value="ECO:0007669"/>
    <property type="project" value="TreeGrafter"/>
</dbReference>
<feature type="non-terminal residue" evidence="1">
    <location>
        <position position="1"/>
    </location>
</feature>
<sequence length="158" mass="17718">LSKFDIYAGLTGPKNSVESVLSNGFLLTNGLIIRSTNVIPENNDNEINKKQKIVGAILLNNETFEIDLSNNYEIINNFILKFNEKSLSIFRLIHPKPDLLVIGLGKKTRMLDQSNKNFFKELGIQLEVTSTLNACKNFDILSTERKDQIGALLLPPNV</sequence>
<keyword evidence="2" id="KW-1185">Reference proteome</keyword>
<gene>
    <name evidence="1" type="ORF">ASCRUDRAFT_23663</name>
</gene>
<dbReference type="RefSeq" id="XP_020050758.1">
    <property type="nucleotide sequence ID" value="XM_020189799.2"/>
</dbReference>
<dbReference type="STRING" id="1344418.A0A1D2VS73"/>
<dbReference type="Proteomes" id="UP000095038">
    <property type="component" value="Unassembled WGS sequence"/>
</dbReference>
<dbReference type="InterPro" id="IPR007523">
    <property type="entry name" value="NDUFAF3/AAMDC"/>
</dbReference>
<dbReference type="InterPro" id="IPR036748">
    <property type="entry name" value="MTH938-like_sf"/>
</dbReference>
<dbReference type="Gene3D" id="3.40.1230.10">
    <property type="entry name" value="MTH938-like"/>
    <property type="match status" value="1"/>
</dbReference>
<dbReference type="PANTHER" id="PTHR21192:SF2">
    <property type="entry name" value="NADH DEHYDROGENASE [UBIQUINONE] 1 ALPHA SUBCOMPLEX ASSEMBLY FACTOR 3"/>
    <property type="match status" value="1"/>
</dbReference>
<evidence type="ECO:0000313" key="2">
    <source>
        <dbReference type="Proteomes" id="UP000095038"/>
    </source>
</evidence>
<name>A0A1D2VS73_9ASCO</name>